<evidence type="ECO:0000313" key="3">
    <source>
        <dbReference type="EMBL" id="EEG89221.1"/>
    </source>
</evidence>
<reference evidence="3 4" key="2">
    <citation type="submission" date="2009-03" db="EMBL/GenBank/DDBJ databases">
        <title>Draft genome sequence of Coprococcus comes (ATCC 27758).</title>
        <authorList>
            <person name="Sudarsanam P."/>
            <person name="Ley R."/>
            <person name="Guruge J."/>
            <person name="Turnbaugh P.J."/>
            <person name="Mahowald M."/>
            <person name="Liep D."/>
            <person name="Gordon J."/>
        </authorList>
    </citation>
    <scope>NUCLEOTIDE SEQUENCE [LARGE SCALE GENOMIC DNA]</scope>
    <source>
        <strain evidence="3 4">ATCC 27758</strain>
    </source>
</reference>
<feature type="domain" description="LicD/FKTN/FKRP nucleotidyltransferase" evidence="2">
    <location>
        <begin position="138"/>
        <end position="350"/>
    </location>
</feature>
<dbReference type="Proteomes" id="UP000003793">
    <property type="component" value="Unassembled WGS sequence"/>
</dbReference>
<comment type="caution">
    <text evidence="3">The sequence shown here is derived from an EMBL/GenBank/DDBJ whole genome shotgun (WGS) entry which is preliminary data.</text>
</comment>
<protein>
    <submittedName>
        <fullName evidence="3">LICD family protein</fullName>
    </submittedName>
</protein>
<sequence length="407" mass="48806">MGRIWDYVYWRLPVGKRQFFDKANNLLEKADSLKQILESGVKNSYNHRNELYNQMSGKIDGLANEVRRLHEENARLERIITHYHKQDMQMFWQEYRKDGESTVDAQKRFFLALPKTQGVNRNLQLLEKDLLKAFVRICDEHQLFYWLYAGTLLGAVRHKGFIPWDDDIDTCMAREDIDKLREILKDNQEYRLTVRYDAWGFCKQIRFTYKDSTVPVFIDVFPFDWISEATYEKWEGNQRVKRELKSELTDESNPLIREFRKAGCVDADSTIGVQVSKIFDKYFNKLREKNVVCDKKDAKGCLYSFDSWSYCDDRNIIAKDNFYPLKKIEFEGDKYYVPNNYIYILEELYGYDFYTFPCGEPHFVHADWKKNEKILEEEVKKELNKKRAGGHNLKLMIRLFFKNYQKK</sequence>
<dbReference type="InterPro" id="IPR007074">
    <property type="entry name" value="LicD/FKTN/FKRP_NTP_transf"/>
</dbReference>
<dbReference type="HOGENOM" id="CLU_056359_0_0_9"/>
<dbReference type="InterPro" id="IPR052942">
    <property type="entry name" value="LPS_cholinephosphotransferase"/>
</dbReference>
<reference evidence="3 4" key="1">
    <citation type="submission" date="2009-02" db="EMBL/GenBank/DDBJ databases">
        <authorList>
            <person name="Fulton L."/>
            <person name="Clifton S."/>
            <person name="Fulton B."/>
            <person name="Xu J."/>
            <person name="Minx P."/>
            <person name="Pepin K.H."/>
            <person name="Johnson M."/>
            <person name="Bhonagiri V."/>
            <person name="Nash W.E."/>
            <person name="Mardis E.R."/>
            <person name="Wilson R.K."/>
        </authorList>
    </citation>
    <scope>NUCLEOTIDE SEQUENCE [LARGE SCALE GENOMIC DNA]</scope>
    <source>
        <strain evidence="3 4">ATCC 27758</strain>
    </source>
</reference>
<dbReference type="AlphaFoldDB" id="C0BAU7"/>
<dbReference type="PANTHER" id="PTHR43404:SF2">
    <property type="entry name" value="LIPOPOLYSACCHARIDE CHOLINEPHOSPHOTRANSFERASE LICD"/>
    <property type="match status" value="1"/>
</dbReference>
<dbReference type="EMBL" id="ABVR01000041">
    <property type="protein sequence ID" value="EEG89221.1"/>
    <property type="molecule type" value="Genomic_DNA"/>
</dbReference>
<evidence type="ECO:0000256" key="1">
    <source>
        <dbReference type="SAM" id="Coils"/>
    </source>
</evidence>
<proteinExistence type="predicted"/>
<organism evidence="3 4">
    <name type="scientific">Coprococcus comes ATCC 27758</name>
    <dbReference type="NCBI Taxonomy" id="470146"/>
    <lineage>
        <taxon>Bacteria</taxon>
        <taxon>Bacillati</taxon>
        <taxon>Bacillota</taxon>
        <taxon>Clostridia</taxon>
        <taxon>Lachnospirales</taxon>
        <taxon>Lachnospiraceae</taxon>
        <taxon>Coprococcus</taxon>
    </lineage>
</organism>
<gene>
    <name evidence="3" type="ORF">COPCOM_02200</name>
</gene>
<feature type="coiled-coil region" evidence="1">
    <location>
        <begin position="52"/>
        <end position="79"/>
    </location>
</feature>
<evidence type="ECO:0000313" key="4">
    <source>
        <dbReference type="Proteomes" id="UP000003793"/>
    </source>
</evidence>
<dbReference type="GO" id="GO:0009100">
    <property type="term" value="P:glycoprotein metabolic process"/>
    <property type="evidence" value="ECO:0007669"/>
    <property type="project" value="UniProtKB-ARBA"/>
</dbReference>
<dbReference type="Pfam" id="PF04991">
    <property type="entry name" value="LicD"/>
    <property type="match status" value="1"/>
</dbReference>
<dbReference type="PANTHER" id="PTHR43404">
    <property type="entry name" value="LIPOPOLYSACCHARIDE CHOLINEPHOSPHOTRANSFERASE LICD"/>
    <property type="match status" value="1"/>
</dbReference>
<name>C0BAU7_9FIRM</name>
<keyword evidence="1" id="KW-0175">Coiled coil</keyword>
<evidence type="ECO:0000259" key="2">
    <source>
        <dbReference type="Pfam" id="PF04991"/>
    </source>
</evidence>
<accession>C0BAU7</accession>